<dbReference type="GO" id="GO:0016020">
    <property type="term" value="C:membrane"/>
    <property type="evidence" value="ECO:0007669"/>
    <property type="project" value="TreeGrafter"/>
</dbReference>
<feature type="domain" description="Acyltransferase 3" evidence="2">
    <location>
        <begin position="13"/>
        <end position="292"/>
    </location>
</feature>
<keyword evidence="1" id="KW-1133">Transmembrane helix</keyword>
<dbReference type="InterPro" id="IPR002656">
    <property type="entry name" value="Acyl_transf_3_dom"/>
</dbReference>
<evidence type="ECO:0000313" key="4">
    <source>
        <dbReference type="Proteomes" id="UP000294065"/>
    </source>
</evidence>
<comment type="caution">
    <text evidence="3">The sequence shown here is derived from an EMBL/GenBank/DDBJ whole genome shotgun (WGS) entry which is preliminary data.</text>
</comment>
<dbReference type="PANTHER" id="PTHR23028">
    <property type="entry name" value="ACETYLTRANSFERASE"/>
    <property type="match status" value="1"/>
</dbReference>
<organism evidence="3 4">
    <name type="scientific">Acinetobacter pittii</name>
    <name type="common">Acinetobacter genomosp. 3</name>
    <dbReference type="NCBI Taxonomy" id="48296"/>
    <lineage>
        <taxon>Bacteria</taxon>
        <taxon>Pseudomonadati</taxon>
        <taxon>Pseudomonadota</taxon>
        <taxon>Gammaproteobacteria</taxon>
        <taxon>Moraxellales</taxon>
        <taxon>Moraxellaceae</taxon>
        <taxon>Acinetobacter</taxon>
        <taxon>Acinetobacter calcoaceticus/baumannii complex</taxon>
    </lineage>
</organism>
<evidence type="ECO:0000256" key="1">
    <source>
        <dbReference type="SAM" id="Phobius"/>
    </source>
</evidence>
<sequence length="325" mass="37348">MGSLCSRTKRLLFLGAGGVDLFFIISGFIMMYITFGKKVEVGDFLYKRVVRIYPIFYVYATIALLIFLISPESINRSASAPTKILPSYLLIPYTEFVNLVQVAWTLVYEVHFYLLFAISLLLINKYRYIFTGFVLSAFSISSLIQYKTFYLGYLSNPIILEFLFGMILYFLIYRREARDMWFLIGFASIALITLSINNSIPERLFIYGLPSFILMGLLLTLDNKGFFDKKETKLSNLFLRIGDSSYSLYLSHSFVLGVGVIVLNKINLINNNTVQLMIILLSIGALIWGWISYSFIEKPMISFFMRRGVAKWFLKRKSGEADLAN</sequence>
<feature type="transmembrane region" description="Helical" evidence="1">
    <location>
        <begin position="246"/>
        <end position="264"/>
    </location>
</feature>
<evidence type="ECO:0000313" key="3">
    <source>
        <dbReference type="EMBL" id="RZH25934.1"/>
    </source>
</evidence>
<name>A0AAE8KEU1_ACIPI</name>
<accession>A0AAE8KEU1</accession>
<dbReference type="GO" id="GO:0016747">
    <property type="term" value="F:acyltransferase activity, transferring groups other than amino-acyl groups"/>
    <property type="evidence" value="ECO:0007669"/>
    <property type="project" value="InterPro"/>
</dbReference>
<keyword evidence="1" id="KW-0472">Membrane</keyword>
<dbReference type="PANTHER" id="PTHR23028:SF131">
    <property type="entry name" value="BLR2367 PROTEIN"/>
    <property type="match status" value="1"/>
</dbReference>
<evidence type="ECO:0000259" key="2">
    <source>
        <dbReference type="Pfam" id="PF01757"/>
    </source>
</evidence>
<feature type="transmembrane region" description="Helical" evidence="1">
    <location>
        <begin position="152"/>
        <end position="173"/>
    </location>
</feature>
<gene>
    <name evidence="3" type="ORF">EXD98_17360</name>
</gene>
<keyword evidence="1" id="KW-0812">Transmembrane</keyword>
<dbReference type="EMBL" id="SGTH01000009">
    <property type="protein sequence ID" value="RZH25934.1"/>
    <property type="molecule type" value="Genomic_DNA"/>
</dbReference>
<keyword evidence="3" id="KW-0808">Transferase</keyword>
<dbReference type="Proteomes" id="UP000294065">
    <property type="component" value="Unassembled WGS sequence"/>
</dbReference>
<feature type="transmembrane region" description="Helical" evidence="1">
    <location>
        <begin position="180"/>
        <end position="198"/>
    </location>
</feature>
<reference evidence="3 4" key="1">
    <citation type="submission" date="2019-02" db="EMBL/GenBank/DDBJ databases">
        <title>The Batch Genome Submission of Acinetobacter spp. strains.</title>
        <authorList>
            <person name="Qin J."/>
            <person name="Hu Y."/>
            <person name="Ye H."/>
            <person name="Wei L."/>
            <person name="Feng Y."/>
            <person name="Zong Z."/>
        </authorList>
    </citation>
    <scope>NUCLEOTIDE SEQUENCE [LARGE SCALE GENOMIC DNA]</scope>
    <source>
        <strain evidence="3 4">WCHAP100012</strain>
    </source>
</reference>
<dbReference type="Pfam" id="PF01757">
    <property type="entry name" value="Acyl_transf_3"/>
    <property type="match status" value="1"/>
</dbReference>
<feature type="transmembrane region" description="Helical" evidence="1">
    <location>
        <begin position="128"/>
        <end position="146"/>
    </location>
</feature>
<dbReference type="GO" id="GO:0000271">
    <property type="term" value="P:polysaccharide biosynthetic process"/>
    <property type="evidence" value="ECO:0007669"/>
    <property type="project" value="TreeGrafter"/>
</dbReference>
<feature type="transmembrane region" description="Helical" evidence="1">
    <location>
        <begin position="52"/>
        <end position="70"/>
    </location>
</feature>
<feature type="transmembrane region" description="Helical" evidence="1">
    <location>
        <begin position="276"/>
        <end position="296"/>
    </location>
</feature>
<dbReference type="AlphaFoldDB" id="A0AAE8KEU1"/>
<feature type="transmembrane region" description="Helical" evidence="1">
    <location>
        <begin position="204"/>
        <end position="221"/>
    </location>
</feature>
<feature type="transmembrane region" description="Helical" evidence="1">
    <location>
        <begin position="12"/>
        <end position="32"/>
    </location>
</feature>
<proteinExistence type="predicted"/>
<protein>
    <submittedName>
        <fullName evidence="3">Acyltransferase</fullName>
    </submittedName>
</protein>
<keyword evidence="3" id="KW-0012">Acyltransferase</keyword>
<dbReference type="InterPro" id="IPR050879">
    <property type="entry name" value="Acyltransferase_3"/>
</dbReference>